<sequence>MRINYTQMLGSPSSLSAGHTSKAIILVVLPRNLNVVLVVRIQANPKCNRAWPMIILKEECTRLKPHSIFTSHMPAATHSSLLRGILAHDGNRGQLFELKPLVAMITTHKGMEIAGELNTLTLLL</sequence>
<dbReference type="AlphaFoldDB" id="A0A5P1FKD2"/>
<proteinExistence type="predicted"/>
<dbReference type="EMBL" id="CM007382">
    <property type="protein sequence ID" value="ONK77867.1"/>
    <property type="molecule type" value="Genomic_DNA"/>
</dbReference>
<evidence type="ECO:0000313" key="1">
    <source>
        <dbReference type="EMBL" id="ONK77867.1"/>
    </source>
</evidence>
<protein>
    <submittedName>
        <fullName evidence="1">Uncharacterized protein</fullName>
    </submittedName>
</protein>
<accession>A0A5P1FKD2</accession>
<gene>
    <name evidence="1" type="ORF">A4U43_C02F11610</name>
</gene>
<dbReference type="Proteomes" id="UP000243459">
    <property type="component" value="Chromosome 2"/>
</dbReference>
<dbReference type="Gramene" id="ONK77867">
    <property type="protein sequence ID" value="ONK77867"/>
    <property type="gene ID" value="A4U43_C02F11610"/>
</dbReference>
<name>A0A5P1FKD2_ASPOF</name>
<evidence type="ECO:0000313" key="2">
    <source>
        <dbReference type="Proteomes" id="UP000243459"/>
    </source>
</evidence>
<reference evidence="2" key="1">
    <citation type="journal article" date="2017" name="Nat. Commun.">
        <title>The asparagus genome sheds light on the origin and evolution of a young Y chromosome.</title>
        <authorList>
            <person name="Harkess A."/>
            <person name="Zhou J."/>
            <person name="Xu C."/>
            <person name="Bowers J.E."/>
            <person name="Van der Hulst R."/>
            <person name="Ayyampalayam S."/>
            <person name="Mercati F."/>
            <person name="Riccardi P."/>
            <person name="McKain M.R."/>
            <person name="Kakrana A."/>
            <person name="Tang H."/>
            <person name="Ray J."/>
            <person name="Groenendijk J."/>
            <person name="Arikit S."/>
            <person name="Mathioni S.M."/>
            <person name="Nakano M."/>
            <person name="Shan H."/>
            <person name="Telgmann-Rauber A."/>
            <person name="Kanno A."/>
            <person name="Yue Z."/>
            <person name="Chen H."/>
            <person name="Li W."/>
            <person name="Chen Y."/>
            <person name="Xu X."/>
            <person name="Zhang Y."/>
            <person name="Luo S."/>
            <person name="Chen H."/>
            <person name="Gao J."/>
            <person name="Mao Z."/>
            <person name="Pires J.C."/>
            <person name="Luo M."/>
            <person name="Kudrna D."/>
            <person name="Wing R.A."/>
            <person name="Meyers B.C."/>
            <person name="Yi K."/>
            <person name="Kong H."/>
            <person name="Lavrijsen P."/>
            <person name="Sunseri F."/>
            <person name="Falavigna A."/>
            <person name="Ye Y."/>
            <person name="Leebens-Mack J.H."/>
            <person name="Chen G."/>
        </authorList>
    </citation>
    <scope>NUCLEOTIDE SEQUENCE [LARGE SCALE GENOMIC DNA]</scope>
    <source>
        <strain evidence="2">cv. DH0086</strain>
    </source>
</reference>
<keyword evidence="2" id="KW-1185">Reference proteome</keyword>
<organism evidence="1 2">
    <name type="scientific">Asparagus officinalis</name>
    <name type="common">Garden asparagus</name>
    <dbReference type="NCBI Taxonomy" id="4686"/>
    <lineage>
        <taxon>Eukaryota</taxon>
        <taxon>Viridiplantae</taxon>
        <taxon>Streptophyta</taxon>
        <taxon>Embryophyta</taxon>
        <taxon>Tracheophyta</taxon>
        <taxon>Spermatophyta</taxon>
        <taxon>Magnoliopsida</taxon>
        <taxon>Liliopsida</taxon>
        <taxon>Asparagales</taxon>
        <taxon>Asparagaceae</taxon>
        <taxon>Asparagoideae</taxon>
        <taxon>Asparagus</taxon>
    </lineage>
</organism>